<dbReference type="InterPro" id="IPR052337">
    <property type="entry name" value="SAT4-like"/>
</dbReference>
<dbReference type="EMBL" id="JAVHJL010000003">
    <property type="protein sequence ID" value="KAK6507195.1"/>
    <property type="molecule type" value="Genomic_DNA"/>
</dbReference>
<comment type="caution">
    <text evidence="9">The sequence shown here is derived from an EMBL/GenBank/DDBJ whole genome shotgun (WGS) entry which is preliminary data.</text>
</comment>
<feature type="transmembrane region" description="Helical" evidence="7">
    <location>
        <begin position="36"/>
        <end position="58"/>
    </location>
</feature>
<evidence type="ECO:0000313" key="10">
    <source>
        <dbReference type="Proteomes" id="UP001370758"/>
    </source>
</evidence>
<protein>
    <recommendedName>
        <fullName evidence="8">Rhodopsin domain-containing protein</fullName>
    </recommendedName>
</protein>
<keyword evidence="10" id="KW-1185">Reference proteome</keyword>
<evidence type="ECO:0000256" key="7">
    <source>
        <dbReference type="SAM" id="Phobius"/>
    </source>
</evidence>
<accession>A0AAV9WEA3</accession>
<evidence type="ECO:0000256" key="6">
    <source>
        <dbReference type="SAM" id="MobiDB-lite"/>
    </source>
</evidence>
<dbReference type="InterPro" id="IPR049326">
    <property type="entry name" value="Rhodopsin_dom_fungi"/>
</dbReference>
<evidence type="ECO:0000256" key="3">
    <source>
        <dbReference type="ARBA" id="ARBA00022989"/>
    </source>
</evidence>
<sequence>MSTELKIVIGYYEIPLAEKLSWPPPNTVNPQRRGHYLLPILGILLFLSTAATILRIYTRLFVVRTFGHDDILILPAYLAALSIVIAEIKSLEAGWGLHVWDFLLEQTRLLVITGYAVQVSVGVCCWLTKMSILLSYLRFAQGKLRLYVKISLVFVTLWSIALLIPIILSCYPPHLYWDTYLRTPDMKCFSPFQIRILQYTSCSLNILSDLIILILPIPTVWNLKMPPRQKWTCVLIFMLWTIATIAAILRLEKTVSSFEVFDASWYGYDLWVYVALEGNLAVVCACAPGIKPLIVLIWPKFDKLHPSYDGSAPAAPAPVRKPRTRGVVELLRTAAGARASKIISNETWGGSTKQGTVTSTMLDEEQGLGPGGKPVELKVQVPVQTQQVNSSQTELRAPEATASPPMINTSLASPGARSSGTSGRFSVDLPFQQFSPVESGEHLPIQNFTPVAGPGEISPVDTLSQQLGQQNLAITRISRNSDVTIQVPPEVRRQN</sequence>
<keyword evidence="4 7" id="KW-0472">Membrane</keyword>
<organism evidence="9 10">
    <name type="scientific">Arthrobotrys musiformis</name>
    <dbReference type="NCBI Taxonomy" id="47236"/>
    <lineage>
        <taxon>Eukaryota</taxon>
        <taxon>Fungi</taxon>
        <taxon>Dikarya</taxon>
        <taxon>Ascomycota</taxon>
        <taxon>Pezizomycotina</taxon>
        <taxon>Orbiliomycetes</taxon>
        <taxon>Orbiliales</taxon>
        <taxon>Orbiliaceae</taxon>
        <taxon>Arthrobotrys</taxon>
    </lineage>
</organism>
<evidence type="ECO:0000256" key="5">
    <source>
        <dbReference type="ARBA" id="ARBA00038359"/>
    </source>
</evidence>
<reference evidence="9 10" key="1">
    <citation type="submission" date="2023-08" db="EMBL/GenBank/DDBJ databases">
        <authorList>
            <person name="Palmer J.M."/>
        </authorList>
    </citation>
    <scope>NUCLEOTIDE SEQUENCE [LARGE SCALE GENOMIC DNA]</scope>
    <source>
        <strain evidence="9 10">TWF481</strain>
    </source>
</reference>
<dbReference type="AlphaFoldDB" id="A0AAV9WEA3"/>
<feature type="transmembrane region" description="Helical" evidence="7">
    <location>
        <begin position="233"/>
        <end position="251"/>
    </location>
</feature>
<feature type="transmembrane region" description="Helical" evidence="7">
    <location>
        <begin position="146"/>
        <end position="168"/>
    </location>
</feature>
<dbReference type="Proteomes" id="UP001370758">
    <property type="component" value="Unassembled WGS sequence"/>
</dbReference>
<keyword evidence="2 7" id="KW-0812">Transmembrane</keyword>
<keyword evidence="3 7" id="KW-1133">Transmembrane helix</keyword>
<evidence type="ECO:0000256" key="4">
    <source>
        <dbReference type="ARBA" id="ARBA00023136"/>
    </source>
</evidence>
<feature type="transmembrane region" description="Helical" evidence="7">
    <location>
        <begin position="70"/>
        <end position="89"/>
    </location>
</feature>
<feature type="transmembrane region" description="Helical" evidence="7">
    <location>
        <begin position="196"/>
        <end position="221"/>
    </location>
</feature>
<comment type="similarity">
    <text evidence="5">Belongs to the SAT4 family.</text>
</comment>
<dbReference type="GO" id="GO:0016020">
    <property type="term" value="C:membrane"/>
    <property type="evidence" value="ECO:0007669"/>
    <property type="project" value="UniProtKB-SubCell"/>
</dbReference>
<name>A0AAV9WEA3_9PEZI</name>
<feature type="domain" description="Rhodopsin" evidence="8">
    <location>
        <begin position="54"/>
        <end position="294"/>
    </location>
</feature>
<dbReference type="PANTHER" id="PTHR33048:SF129">
    <property type="entry name" value="INTEGRAL MEMBRANE PROTEIN-RELATED"/>
    <property type="match status" value="1"/>
</dbReference>
<evidence type="ECO:0000259" key="8">
    <source>
        <dbReference type="Pfam" id="PF20684"/>
    </source>
</evidence>
<evidence type="ECO:0000256" key="2">
    <source>
        <dbReference type="ARBA" id="ARBA00022692"/>
    </source>
</evidence>
<feature type="region of interest" description="Disordered" evidence="6">
    <location>
        <begin position="387"/>
        <end position="407"/>
    </location>
</feature>
<dbReference type="PANTHER" id="PTHR33048">
    <property type="entry name" value="PTH11-LIKE INTEGRAL MEMBRANE PROTEIN (AFU_ORTHOLOGUE AFUA_5G11245)"/>
    <property type="match status" value="1"/>
</dbReference>
<comment type="subcellular location">
    <subcellularLocation>
        <location evidence="1">Membrane</location>
        <topology evidence="1">Multi-pass membrane protein</topology>
    </subcellularLocation>
</comment>
<proteinExistence type="inferred from homology"/>
<evidence type="ECO:0000256" key="1">
    <source>
        <dbReference type="ARBA" id="ARBA00004141"/>
    </source>
</evidence>
<gene>
    <name evidence="9" type="ORF">TWF481_005645</name>
</gene>
<evidence type="ECO:0000313" key="9">
    <source>
        <dbReference type="EMBL" id="KAK6507195.1"/>
    </source>
</evidence>
<feature type="transmembrane region" description="Helical" evidence="7">
    <location>
        <begin position="109"/>
        <end position="134"/>
    </location>
</feature>
<dbReference type="Pfam" id="PF20684">
    <property type="entry name" value="Fung_rhodopsin"/>
    <property type="match status" value="1"/>
</dbReference>